<dbReference type="PROSITE" id="PS51186">
    <property type="entry name" value="GNAT"/>
    <property type="match status" value="1"/>
</dbReference>
<dbReference type="AlphaFoldDB" id="A0A974NFL0"/>
<dbReference type="EMBL" id="CP067393">
    <property type="protein sequence ID" value="QQP85726.1"/>
    <property type="molecule type" value="Genomic_DNA"/>
</dbReference>
<name>A0A974NFL0_9GAMM</name>
<feature type="domain" description="N-acetyltransferase" evidence="1">
    <location>
        <begin position="4"/>
        <end position="150"/>
    </location>
</feature>
<sequence length="150" mass="17888">MTTITVRAISAEDYQQWLTLYTGYITFCRRTFDQQSINTLWQWLMEHKVFCSVAIADDQFVGLTHSQQLYSPLNGKLTGYLEDLFVLEEYRGKGVADLLIEDLKRLGKDRNWLFIRWKTRENNYRAKAFHDKIARKTIWHTYQLDLNKAK</sequence>
<gene>
    <name evidence="2" type="ORF">JHT90_00215</name>
</gene>
<protein>
    <submittedName>
        <fullName evidence="2">GNAT family N-acetyltransferase</fullName>
    </submittedName>
</protein>
<dbReference type="Pfam" id="PF00583">
    <property type="entry name" value="Acetyltransf_1"/>
    <property type="match status" value="1"/>
</dbReference>
<evidence type="ECO:0000313" key="3">
    <source>
        <dbReference type="Proteomes" id="UP000595278"/>
    </source>
</evidence>
<dbReference type="CDD" id="cd04301">
    <property type="entry name" value="NAT_SF"/>
    <property type="match status" value="1"/>
</dbReference>
<dbReference type="Proteomes" id="UP000595278">
    <property type="component" value="Chromosome"/>
</dbReference>
<evidence type="ECO:0000259" key="1">
    <source>
        <dbReference type="PROSITE" id="PS51186"/>
    </source>
</evidence>
<organism evidence="2 3">
    <name type="scientific">Entomomonas asaccharolytica</name>
    <dbReference type="NCBI Taxonomy" id="2785331"/>
    <lineage>
        <taxon>Bacteria</taxon>
        <taxon>Pseudomonadati</taxon>
        <taxon>Pseudomonadota</taxon>
        <taxon>Gammaproteobacteria</taxon>
        <taxon>Pseudomonadales</taxon>
        <taxon>Pseudomonadaceae</taxon>
        <taxon>Entomomonas</taxon>
    </lineage>
</organism>
<dbReference type="KEGG" id="eaz:JHT90_00215"/>
<keyword evidence="3" id="KW-1185">Reference proteome</keyword>
<reference evidence="2 3" key="1">
    <citation type="submission" date="2021-01" db="EMBL/GenBank/DDBJ databases">
        <title>Entomomonas sp. F2A isolated from a house cricket (Acheta domesticus).</title>
        <authorList>
            <person name="Spergser J."/>
            <person name="Busse H.-J."/>
        </authorList>
    </citation>
    <scope>NUCLEOTIDE SEQUENCE [LARGE SCALE GENOMIC DNA]</scope>
    <source>
        <strain evidence="2 3">F2A</strain>
    </source>
</reference>
<dbReference type="InterPro" id="IPR016181">
    <property type="entry name" value="Acyl_CoA_acyltransferase"/>
</dbReference>
<proteinExistence type="predicted"/>
<accession>A0A974NFL0</accession>
<dbReference type="SUPFAM" id="SSF55729">
    <property type="entry name" value="Acyl-CoA N-acyltransferases (Nat)"/>
    <property type="match status" value="1"/>
</dbReference>
<dbReference type="Gene3D" id="3.40.630.30">
    <property type="match status" value="1"/>
</dbReference>
<dbReference type="RefSeq" id="WP_201092622.1">
    <property type="nucleotide sequence ID" value="NZ_CP067393.1"/>
</dbReference>
<evidence type="ECO:0000313" key="2">
    <source>
        <dbReference type="EMBL" id="QQP85726.1"/>
    </source>
</evidence>
<dbReference type="GO" id="GO:0016747">
    <property type="term" value="F:acyltransferase activity, transferring groups other than amino-acyl groups"/>
    <property type="evidence" value="ECO:0007669"/>
    <property type="project" value="InterPro"/>
</dbReference>
<dbReference type="InterPro" id="IPR000182">
    <property type="entry name" value="GNAT_dom"/>
</dbReference>